<gene>
    <name evidence="3" type="ORF">MNBD_NITROSPINAE05-606</name>
</gene>
<organism evidence="3">
    <name type="scientific">hydrothermal vent metagenome</name>
    <dbReference type="NCBI Taxonomy" id="652676"/>
    <lineage>
        <taxon>unclassified sequences</taxon>
        <taxon>metagenomes</taxon>
        <taxon>ecological metagenomes</taxon>
    </lineage>
</organism>
<keyword evidence="2" id="KW-0472">Membrane</keyword>
<dbReference type="PANTHER" id="PTHR33376:SF5">
    <property type="entry name" value="EXTRACYTOPLASMIC SOLUTE RECEPTOR PROTEIN"/>
    <property type="match status" value="1"/>
</dbReference>
<dbReference type="AlphaFoldDB" id="A0A3B1DA54"/>
<dbReference type="Gene3D" id="3.40.190.170">
    <property type="entry name" value="Bacterial extracellular solute-binding protein, family 7"/>
    <property type="match status" value="1"/>
</dbReference>
<dbReference type="InterPro" id="IPR018389">
    <property type="entry name" value="DctP_fam"/>
</dbReference>
<evidence type="ECO:0000256" key="2">
    <source>
        <dbReference type="SAM" id="Phobius"/>
    </source>
</evidence>
<proteinExistence type="predicted"/>
<reference evidence="3" key="1">
    <citation type="submission" date="2018-06" db="EMBL/GenBank/DDBJ databases">
        <authorList>
            <person name="Zhirakovskaya E."/>
        </authorList>
    </citation>
    <scope>NUCLEOTIDE SEQUENCE</scope>
</reference>
<sequence length="365" mass="41033">MNCFNSKSHFSFSGKTRKAIFICKASVRKFSPFAVIFLWAMMLTVVAMGGVSFAGDKKTRIKFATLAPEGSSWMKEIRRLADAVEKKTKGRVTFKFYPGGVSGDEKDVIRKMRVGQIHAAGFTGVGLGQILPEVRVLDLPFLFETDEQVQHVYEKLNDYFYARFEEKGYILLGWVPVGWVHFFSTNKIVSVGDIKKTRPWMWEGDPLVEETYKALGVKPVPLSITDVLMSLQTGLLDTVYVSPQGALALQWFTKVKYMSRLKMGYATGAVLISKKKFDSLPADCKPVLKELSSKYLAQLVQTIQQDNAISIDILQDNGVQLIEMPDEKMIREFHQAGALARKNLVGKVFSAELLQTVLKHLRAVK</sequence>
<dbReference type="PANTHER" id="PTHR33376">
    <property type="match status" value="1"/>
</dbReference>
<dbReference type="GO" id="GO:0055085">
    <property type="term" value="P:transmembrane transport"/>
    <property type="evidence" value="ECO:0007669"/>
    <property type="project" value="InterPro"/>
</dbReference>
<evidence type="ECO:0000256" key="1">
    <source>
        <dbReference type="ARBA" id="ARBA00022729"/>
    </source>
</evidence>
<protein>
    <submittedName>
        <fullName evidence="3">TRAP-type C4-dicarboxylate transport system, periplasmic component</fullName>
    </submittedName>
</protein>
<keyword evidence="2" id="KW-0812">Transmembrane</keyword>
<dbReference type="EMBL" id="UOGG01000063">
    <property type="protein sequence ID" value="VAX28655.1"/>
    <property type="molecule type" value="Genomic_DNA"/>
</dbReference>
<dbReference type="InterPro" id="IPR038404">
    <property type="entry name" value="TRAP_DctP_sf"/>
</dbReference>
<keyword evidence="2" id="KW-1133">Transmembrane helix</keyword>
<dbReference type="CDD" id="cd13670">
    <property type="entry name" value="PBP2_TRAP_Tp0957_like"/>
    <property type="match status" value="1"/>
</dbReference>
<dbReference type="NCBIfam" id="NF037995">
    <property type="entry name" value="TRAP_S1"/>
    <property type="match status" value="1"/>
</dbReference>
<name>A0A3B1DA54_9ZZZZ</name>
<evidence type="ECO:0000313" key="3">
    <source>
        <dbReference type="EMBL" id="VAX28655.1"/>
    </source>
</evidence>
<accession>A0A3B1DA54</accession>
<keyword evidence="1" id="KW-0732">Signal</keyword>
<feature type="transmembrane region" description="Helical" evidence="2">
    <location>
        <begin position="33"/>
        <end position="54"/>
    </location>
</feature>
<dbReference type="Pfam" id="PF03480">
    <property type="entry name" value="DctP"/>
    <property type="match status" value="1"/>
</dbReference>